<sequence>MCILKSNVMLYSFSLADNLIKSINTSNFKYFNLVTKNNRNIKKIKTLETIKFLNKMFSDPKYTNVKYINHSREILNIKSVPSPRLIKEINIYKYKYNIEEGTDLKHNIHSSLTKYLSGGKIDKNDITRSSIIGRILNTYPIELRSILFNFANRYIYSMSSEELSDFAEFLATHSEDDNFKLLDYMLAKEDLPSELLQNSVLSKLFKFISHTHPLLENR</sequence>
<reference evidence="1 2" key="1">
    <citation type="journal article" date="2012" name="MBio">
        <title>Comparative genome analysis of three eukaryotic parasites with differing abilities to transform leukocytes reveals key mediators of Theileria-induced leukocyte transformation.</title>
        <authorList>
            <person name="Hayashida K."/>
            <person name="Hara Y."/>
            <person name="Abe T."/>
            <person name="Yamasaki C."/>
            <person name="Toyoda A."/>
            <person name="Kosuge T."/>
            <person name="Suzuki Y."/>
            <person name="Sato Y."/>
            <person name="Kawashima S."/>
            <person name="Katayama T."/>
            <person name="Wakaguri H."/>
            <person name="Inoue N."/>
            <person name="Homma K."/>
            <person name="Tada-Umezaki M."/>
            <person name="Yagi Y."/>
            <person name="Fujii Y."/>
            <person name="Habara T."/>
            <person name="Kanehisa M."/>
            <person name="Watanabe H."/>
            <person name="Ito K."/>
            <person name="Gojobori T."/>
            <person name="Sugawara H."/>
            <person name="Imanishi T."/>
            <person name="Weir W."/>
            <person name="Gardner M."/>
            <person name="Pain A."/>
            <person name="Shiels B."/>
            <person name="Hattori M."/>
            <person name="Nene V."/>
            <person name="Sugimoto C."/>
        </authorList>
    </citation>
    <scope>NUCLEOTIDE SEQUENCE [LARGE SCALE GENOMIC DNA]</scope>
    <source>
        <strain evidence="1 2">Shintoku</strain>
    </source>
</reference>
<organism evidence="1 2">
    <name type="scientific">Theileria orientalis strain Shintoku</name>
    <dbReference type="NCBI Taxonomy" id="869250"/>
    <lineage>
        <taxon>Eukaryota</taxon>
        <taxon>Sar</taxon>
        <taxon>Alveolata</taxon>
        <taxon>Apicomplexa</taxon>
        <taxon>Aconoidasida</taxon>
        <taxon>Piroplasmida</taxon>
        <taxon>Theileriidae</taxon>
        <taxon>Theileria</taxon>
    </lineage>
</organism>
<dbReference type="OrthoDB" id="361663at2759"/>
<dbReference type="AlphaFoldDB" id="J4DPP4"/>
<dbReference type="eggNOG" id="ENOG502TN26">
    <property type="taxonomic scope" value="Eukaryota"/>
</dbReference>
<dbReference type="KEGG" id="tot:TOT_030000320"/>
<proteinExistence type="predicted"/>
<dbReference type="GeneID" id="20715509"/>
<evidence type="ECO:0000313" key="1">
    <source>
        <dbReference type="EMBL" id="BAM41059.1"/>
    </source>
</evidence>
<keyword evidence="2" id="KW-1185">Reference proteome</keyword>
<gene>
    <name evidence="1" type="ORF">TOT_030000320</name>
</gene>
<dbReference type="VEuPathDB" id="PiroplasmaDB:TOT_030000320"/>
<protein>
    <submittedName>
        <fullName evidence="1">Uncharacterized protein</fullName>
    </submittedName>
</protein>
<dbReference type="EMBL" id="AP011948">
    <property type="protein sequence ID" value="BAM41059.1"/>
    <property type="molecule type" value="Genomic_DNA"/>
</dbReference>
<dbReference type="OMA" id="MCIFITK"/>
<dbReference type="Proteomes" id="UP000003786">
    <property type="component" value="Chromosome 3"/>
</dbReference>
<dbReference type="RefSeq" id="XP_009691360.1">
    <property type="nucleotide sequence ID" value="XM_009693065.1"/>
</dbReference>
<evidence type="ECO:0000313" key="2">
    <source>
        <dbReference type="Proteomes" id="UP000003786"/>
    </source>
</evidence>
<name>J4DPP4_THEOR</name>
<accession>J4DPP4</accession>